<dbReference type="EMBL" id="JASCZI010211495">
    <property type="protein sequence ID" value="MED6193161.1"/>
    <property type="molecule type" value="Genomic_DNA"/>
</dbReference>
<dbReference type="Proteomes" id="UP001341840">
    <property type="component" value="Unassembled WGS sequence"/>
</dbReference>
<proteinExistence type="predicted"/>
<protein>
    <submittedName>
        <fullName evidence="1">Uncharacterized protein</fullName>
    </submittedName>
</protein>
<evidence type="ECO:0000313" key="1">
    <source>
        <dbReference type="EMBL" id="MED6193161.1"/>
    </source>
</evidence>
<name>A0ABU6X5N9_9FABA</name>
<keyword evidence="2" id="KW-1185">Reference proteome</keyword>
<comment type="caution">
    <text evidence="1">The sequence shown here is derived from an EMBL/GenBank/DDBJ whole genome shotgun (WGS) entry which is preliminary data.</text>
</comment>
<organism evidence="1 2">
    <name type="scientific">Stylosanthes scabra</name>
    <dbReference type="NCBI Taxonomy" id="79078"/>
    <lineage>
        <taxon>Eukaryota</taxon>
        <taxon>Viridiplantae</taxon>
        <taxon>Streptophyta</taxon>
        <taxon>Embryophyta</taxon>
        <taxon>Tracheophyta</taxon>
        <taxon>Spermatophyta</taxon>
        <taxon>Magnoliopsida</taxon>
        <taxon>eudicotyledons</taxon>
        <taxon>Gunneridae</taxon>
        <taxon>Pentapetalae</taxon>
        <taxon>rosids</taxon>
        <taxon>fabids</taxon>
        <taxon>Fabales</taxon>
        <taxon>Fabaceae</taxon>
        <taxon>Papilionoideae</taxon>
        <taxon>50 kb inversion clade</taxon>
        <taxon>dalbergioids sensu lato</taxon>
        <taxon>Dalbergieae</taxon>
        <taxon>Pterocarpus clade</taxon>
        <taxon>Stylosanthes</taxon>
    </lineage>
</organism>
<gene>
    <name evidence="1" type="ORF">PIB30_016463</name>
</gene>
<reference evidence="1 2" key="1">
    <citation type="journal article" date="2023" name="Plants (Basel)">
        <title>Bridging the Gap: Combining Genomics and Transcriptomics Approaches to Understand Stylosanthes scabra, an Orphan Legume from the Brazilian Caatinga.</title>
        <authorList>
            <person name="Ferreira-Neto J.R.C."/>
            <person name="da Silva M.D."/>
            <person name="Binneck E."/>
            <person name="de Melo N.F."/>
            <person name="da Silva R.H."/>
            <person name="de Melo A.L.T.M."/>
            <person name="Pandolfi V."/>
            <person name="Bustamante F.O."/>
            <person name="Brasileiro-Vidal A.C."/>
            <person name="Benko-Iseppon A.M."/>
        </authorList>
    </citation>
    <scope>NUCLEOTIDE SEQUENCE [LARGE SCALE GENOMIC DNA]</scope>
    <source>
        <tissue evidence="1">Leaves</tissue>
    </source>
</reference>
<evidence type="ECO:0000313" key="2">
    <source>
        <dbReference type="Proteomes" id="UP001341840"/>
    </source>
</evidence>
<sequence>MLIYENSKTITATANLNMTPMTEKEGKERIGGLHATVAAWIEESEWVVPMESGDESDAALTGLTTLWNGRLPCDATQRPAVKARGLADDDARGYIERVGWGGVK</sequence>
<accession>A0ABU6X5N9</accession>